<sequence length="453" mass="49471">MRIKAEASDSLMEELKSGVIPETVREVSKDEQVNLDLLVQRILSGRVVILRSRNHVHAKPIGVGEGLRTKVNANIGTSVDYQSLDEELEKLRVAIEASADTAMDLSTGGDLDRIRRAIISNSPIPVGTVPIYQAAIEAKDKYGSLVEMTVGHIFEVIEKHAADGVDFITVHCGVTRRALDALMEQKRIADIVSRGGAFMAGWMLHNKAENPLYEEFDRLLKIAQNYEVALSLGDGMRPGCIADASDRAQFTELITLGELVRRARQAGVQAMVEGPGHLPFDQIKANVEMEKTICEGAPFYVLGPVVIDVAPGYDHITSAIGGTMAAFAGADFLCYVTPREHLGLPTVEDVREGVIVCRIAAHAADVAGGIPGAREWDSRMAEARKRLDWKSQIRLSLDPKKTRSAYEERRAGRDDACTMCGKFCAMKLVSELLGSDKLVKCQTGLCLQQKMAN</sequence>
<dbReference type="GO" id="GO:0051539">
    <property type="term" value="F:4 iron, 4 sulfur cluster binding"/>
    <property type="evidence" value="ECO:0007669"/>
    <property type="project" value="UniProtKB-KW"/>
</dbReference>
<name>A0A6V8NHG5_9ACTN</name>
<dbReference type="PANTHER" id="PTHR30557">
    <property type="entry name" value="THIAMINE BIOSYNTHESIS PROTEIN THIC"/>
    <property type="match status" value="1"/>
</dbReference>
<evidence type="ECO:0000256" key="3">
    <source>
        <dbReference type="ARBA" id="ARBA00022691"/>
    </source>
</evidence>
<feature type="binding site" evidence="10">
    <location>
        <begin position="193"/>
        <end position="195"/>
    </location>
    <ligand>
        <name>substrate</name>
    </ligand>
</feature>
<feature type="binding site" evidence="10">
    <location>
        <position position="420"/>
    </location>
    <ligand>
        <name>[4Fe-4S] cluster</name>
        <dbReference type="ChEBI" id="CHEBI:49883"/>
        <note>4Fe-4S-S-AdoMet</note>
    </ligand>
</feature>
<keyword evidence="2 10" id="KW-0004">4Fe-4S</keyword>
<gene>
    <name evidence="10" type="primary">thiC</name>
    <name evidence="11" type="ORF">HKBW3S03_01012</name>
</gene>
<keyword evidence="5 10" id="KW-0862">Zinc</keyword>
<dbReference type="PANTHER" id="PTHR30557:SF1">
    <property type="entry name" value="PHOSPHOMETHYLPYRIMIDINE SYNTHASE, CHLOROPLASTIC"/>
    <property type="match status" value="1"/>
</dbReference>
<feature type="binding site" evidence="10">
    <location>
        <position position="273"/>
    </location>
    <ligand>
        <name>substrate</name>
    </ligand>
</feature>
<proteinExistence type="inferred from homology"/>
<protein>
    <recommendedName>
        <fullName evidence="10">Phosphomethylpyrimidine synthase</fullName>
        <ecNumber evidence="10">4.1.99.17</ecNumber>
    </recommendedName>
    <alternativeName>
        <fullName evidence="10">Hydroxymethylpyrimidine phosphate synthase</fullName>
        <shortName evidence="10">HMP-P synthase</shortName>
        <shortName evidence="10">HMP-phosphate synthase</shortName>
        <shortName evidence="10">HMPP synthase</shortName>
    </alternativeName>
    <alternativeName>
        <fullName evidence="10">Thiamine biosynthesis protein ThiC</fullName>
    </alternativeName>
</protein>
<feature type="binding site" evidence="10">
    <location>
        <position position="424"/>
    </location>
    <ligand>
        <name>[4Fe-4S] cluster</name>
        <dbReference type="ChEBI" id="CHEBI:49883"/>
        <note>4Fe-4S-S-AdoMet</note>
    </ligand>
</feature>
<evidence type="ECO:0000256" key="6">
    <source>
        <dbReference type="ARBA" id="ARBA00022977"/>
    </source>
</evidence>
<evidence type="ECO:0000256" key="9">
    <source>
        <dbReference type="ARBA" id="ARBA00023239"/>
    </source>
</evidence>
<dbReference type="Gene3D" id="6.10.250.620">
    <property type="match status" value="1"/>
</dbReference>
<feature type="binding site" evidence="10">
    <location>
        <position position="277"/>
    </location>
    <ligand>
        <name>Zn(2+)</name>
        <dbReference type="ChEBI" id="CHEBI:29105"/>
    </ligand>
</feature>
<dbReference type="GO" id="GO:0009229">
    <property type="term" value="P:thiamine diphosphate biosynthetic process"/>
    <property type="evidence" value="ECO:0007669"/>
    <property type="project" value="UniProtKB-UniRule"/>
</dbReference>
<dbReference type="InterPro" id="IPR037509">
    <property type="entry name" value="ThiC"/>
</dbReference>
<keyword evidence="8 10" id="KW-0411">Iron-sulfur</keyword>
<evidence type="ECO:0000256" key="7">
    <source>
        <dbReference type="ARBA" id="ARBA00023004"/>
    </source>
</evidence>
<keyword evidence="9 10" id="KW-0456">Lyase</keyword>
<keyword evidence="4 10" id="KW-0479">Metal-binding</keyword>
<dbReference type="SFLD" id="SFLDS00113">
    <property type="entry name" value="Radical_SAM_Phosphomethylpyrim"/>
    <property type="match status" value="1"/>
</dbReference>
<dbReference type="InterPro" id="IPR038521">
    <property type="entry name" value="ThiC/Bza_core_dom"/>
</dbReference>
<dbReference type="FunFam" id="3.20.20.540:FF:000001">
    <property type="entry name" value="Phosphomethylpyrimidine synthase"/>
    <property type="match status" value="1"/>
</dbReference>
<dbReference type="GO" id="GO:0009228">
    <property type="term" value="P:thiamine biosynthetic process"/>
    <property type="evidence" value="ECO:0007669"/>
    <property type="project" value="UniProtKB-UniRule"/>
</dbReference>
<evidence type="ECO:0000256" key="4">
    <source>
        <dbReference type="ARBA" id="ARBA00022723"/>
    </source>
</evidence>
<accession>A0A6V8NHG5</accession>
<evidence type="ECO:0000313" key="12">
    <source>
        <dbReference type="Proteomes" id="UP000574717"/>
    </source>
</evidence>
<dbReference type="NCBIfam" id="TIGR00190">
    <property type="entry name" value="thiC"/>
    <property type="match status" value="1"/>
</dbReference>
<feature type="binding site" evidence="10">
    <location>
        <position position="171"/>
    </location>
    <ligand>
        <name>substrate</name>
    </ligand>
</feature>
<feature type="binding site" evidence="10">
    <location>
        <position position="341"/>
    </location>
    <ligand>
        <name>Zn(2+)</name>
        <dbReference type="ChEBI" id="CHEBI:29105"/>
    </ligand>
</feature>
<keyword evidence="7 10" id="KW-0408">Iron</keyword>
<dbReference type="Proteomes" id="UP000574717">
    <property type="component" value="Unassembled WGS sequence"/>
</dbReference>
<dbReference type="AlphaFoldDB" id="A0A6V8NHG5"/>
<comment type="function">
    <text evidence="1 10">Catalyzes the synthesis of the hydroxymethylpyrimidine phosphate (HMP-P) moiety of thiamine from aminoimidazole ribotide (AIR) in a radical S-adenosyl-L-methionine (SAM)-dependent reaction.</text>
</comment>
<comment type="cofactor">
    <cofactor evidence="10">
        <name>[4Fe-4S] cluster</name>
        <dbReference type="ChEBI" id="CHEBI:49883"/>
    </cofactor>
    <text evidence="10">Binds 1 [4Fe-4S] cluster per subunit. The cluster is coordinated with 3 cysteines and an exchangeable S-adenosyl-L-methionine.</text>
</comment>
<dbReference type="GO" id="GO:0070284">
    <property type="term" value="F:phosphomethylpyrimidine synthase activity"/>
    <property type="evidence" value="ECO:0007669"/>
    <property type="project" value="UniProtKB-EC"/>
</dbReference>
<dbReference type="EMBL" id="BLRU01000088">
    <property type="protein sequence ID" value="GFP19507.1"/>
    <property type="molecule type" value="Genomic_DNA"/>
</dbReference>
<dbReference type="SFLD" id="SFLDG01114">
    <property type="entry name" value="phosphomethylpyrimidine_syntha"/>
    <property type="match status" value="1"/>
</dbReference>
<dbReference type="InterPro" id="IPR002817">
    <property type="entry name" value="ThiC/BzaA/B"/>
</dbReference>
<comment type="pathway">
    <text evidence="10">Cofactor biosynthesis; thiamine diphosphate biosynthesis.</text>
</comment>
<comment type="similarity">
    <text evidence="10">Belongs to the ThiC family.</text>
</comment>
<dbReference type="RefSeq" id="WP_258188986.1">
    <property type="nucleotide sequence ID" value="NZ_BLRU01000088.1"/>
</dbReference>
<dbReference type="Pfam" id="PF01964">
    <property type="entry name" value="ThiC_Rad_SAM"/>
    <property type="match status" value="1"/>
</dbReference>
<dbReference type="SFLD" id="SFLDF00407">
    <property type="entry name" value="phosphomethylpyrimidine_syntha"/>
    <property type="match status" value="1"/>
</dbReference>
<dbReference type="UniPathway" id="UPA00060"/>
<dbReference type="EC" id="4.1.99.17" evidence="10"/>
<dbReference type="GO" id="GO:0008270">
    <property type="term" value="F:zinc ion binding"/>
    <property type="evidence" value="ECO:0007669"/>
    <property type="project" value="UniProtKB-UniRule"/>
</dbReference>
<dbReference type="HAMAP" id="MF_00089">
    <property type="entry name" value="ThiC"/>
    <property type="match status" value="1"/>
</dbReference>
<feature type="binding site" evidence="10">
    <location>
        <position position="132"/>
    </location>
    <ligand>
        <name>substrate</name>
    </ligand>
</feature>
<comment type="caution">
    <text evidence="11">The sequence shown here is derived from an EMBL/GenBank/DDBJ whole genome shotgun (WGS) entry which is preliminary data.</text>
</comment>
<organism evidence="11 12">
    <name type="scientific">Candidatus Hakubella thermalkaliphila</name>
    <dbReference type="NCBI Taxonomy" id="2754717"/>
    <lineage>
        <taxon>Bacteria</taxon>
        <taxon>Bacillati</taxon>
        <taxon>Actinomycetota</taxon>
        <taxon>Actinomycetota incertae sedis</taxon>
        <taxon>Candidatus Hakubellales</taxon>
        <taxon>Candidatus Hakubellaceae</taxon>
        <taxon>Candidatus Hakubella</taxon>
    </lineage>
</organism>
<evidence type="ECO:0000256" key="8">
    <source>
        <dbReference type="ARBA" id="ARBA00023014"/>
    </source>
</evidence>
<keyword evidence="3 10" id="KW-0949">S-adenosyl-L-methionine</keyword>
<feature type="binding site" evidence="10">
    <location>
        <position position="300"/>
    </location>
    <ligand>
        <name>substrate</name>
    </ligand>
</feature>
<feature type="binding site" evidence="10">
    <location>
        <position position="417"/>
    </location>
    <ligand>
        <name>[4Fe-4S] cluster</name>
        <dbReference type="ChEBI" id="CHEBI:49883"/>
        <note>4Fe-4S-S-AdoMet</note>
    </ligand>
</feature>
<feature type="binding site" evidence="10">
    <location>
        <position position="74"/>
    </location>
    <ligand>
        <name>substrate</name>
    </ligand>
</feature>
<keyword evidence="6 10" id="KW-0784">Thiamine biosynthesis</keyword>
<comment type="catalytic activity">
    <reaction evidence="10">
        <text>5-amino-1-(5-phospho-beta-D-ribosyl)imidazole + S-adenosyl-L-methionine = 4-amino-2-methyl-5-(phosphooxymethyl)pyrimidine + CO + 5'-deoxyadenosine + formate + L-methionine + 3 H(+)</text>
        <dbReference type="Rhea" id="RHEA:24840"/>
        <dbReference type="ChEBI" id="CHEBI:15378"/>
        <dbReference type="ChEBI" id="CHEBI:15740"/>
        <dbReference type="ChEBI" id="CHEBI:17245"/>
        <dbReference type="ChEBI" id="CHEBI:17319"/>
        <dbReference type="ChEBI" id="CHEBI:57844"/>
        <dbReference type="ChEBI" id="CHEBI:58354"/>
        <dbReference type="ChEBI" id="CHEBI:59789"/>
        <dbReference type="ChEBI" id="CHEBI:137981"/>
        <dbReference type="EC" id="4.1.99.17"/>
    </reaction>
</comment>
<evidence type="ECO:0000256" key="10">
    <source>
        <dbReference type="HAMAP-Rule" id="MF_00089"/>
    </source>
</evidence>
<dbReference type="Gene3D" id="3.20.20.540">
    <property type="entry name" value="Radical SAM ThiC family, central domain"/>
    <property type="match status" value="1"/>
</dbReference>
<evidence type="ECO:0000256" key="1">
    <source>
        <dbReference type="ARBA" id="ARBA00003175"/>
    </source>
</evidence>
<feature type="binding site" evidence="10">
    <location>
        <begin position="234"/>
        <end position="237"/>
    </location>
    <ligand>
        <name>substrate</name>
    </ligand>
</feature>
<evidence type="ECO:0000313" key="11">
    <source>
        <dbReference type="EMBL" id="GFP19507.1"/>
    </source>
</evidence>
<evidence type="ECO:0000256" key="5">
    <source>
        <dbReference type="ARBA" id="ARBA00022833"/>
    </source>
</evidence>
<feature type="binding site" evidence="10">
    <location>
        <position position="103"/>
    </location>
    <ligand>
        <name>substrate</name>
    </ligand>
</feature>
<reference evidence="11 12" key="1">
    <citation type="journal article" date="2020" name="Front. Microbiol.">
        <title>Single-cell genomics of novel Actinobacteria with the Wood-Ljungdahl pathway discovered in a serpentinizing system.</title>
        <authorList>
            <person name="Merino N."/>
            <person name="Kawai M."/>
            <person name="Boyd E.S."/>
            <person name="Colman D.R."/>
            <person name="McGlynn S.E."/>
            <person name="Nealson K.H."/>
            <person name="Kurokawa K."/>
            <person name="Hongoh Y."/>
        </authorList>
    </citation>
    <scope>NUCLEOTIDE SEQUENCE [LARGE SCALE GENOMIC DNA]</scope>
    <source>
        <strain evidence="11 12">S03</strain>
    </source>
</reference>
<evidence type="ECO:0000256" key="2">
    <source>
        <dbReference type="ARBA" id="ARBA00022485"/>
    </source>
</evidence>
<dbReference type="NCBIfam" id="NF009895">
    <property type="entry name" value="PRK13352.1"/>
    <property type="match status" value="1"/>
</dbReference>